<reference evidence="1" key="1">
    <citation type="submission" date="2023-04" db="EMBL/GenBank/DDBJ databases">
        <title>Ambrosiozyma monospora NBRC 10751.</title>
        <authorList>
            <person name="Ichikawa N."/>
            <person name="Sato H."/>
            <person name="Tonouchi N."/>
        </authorList>
    </citation>
    <scope>NUCLEOTIDE SEQUENCE</scope>
    <source>
        <strain evidence="1">NBRC 10751</strain>
    </source>
</reference>
<keyword evidence="2" id="KW-1185">Reference proteome</keyword>
<evidence type="ECO:0000313" key="1">
    <source>
        <dbReference type="EMBL" id="GMF07950.1"/>
    </source>
</evidence>
<sequence length="148" mass="16934">MRYSKIGLNDEERSDGRGRHTNTPAHRLGHVHDAIFGTPCKTPQRQQNHSQSQNRATMEESDQSMKSIDEVRLEKRVRDLFISTTGHDGNGNKRESTPLRYSTKLLKTDTRRMSKFDLHSLSSTPHKQLASQDKYVSVEESVGLERVD</sequence>
<organism evidence="1 2">
    <name type="scientific">Ambrosiozyma monospora</name>
    <name type="common">Yeast</name>
    <name type="synonym">Endomycopsis monosporus</name>
    <dbReference type="NCBI Taxonomy" id="43982"/>
    <lineage>
        <taxon>Eukaryota</taxon>
        <taxon>Fungi</taxon>
        <taxon>Dikarya</taxon>
        <taxon>Ascomycota</taxon>
        <taxon>Saccharomycotina</taxon>
        <taxon>Pichiomycetes</taxon>
        <taxon>Pichiales</taxon>
        <taxon>Pichiaceae</taxon>
        <taxon>Ambrosiozyma</taxon>
    </lineage>
</organism>
<protein>
    <submittedName>
        <fullName evidence="1">Unnamed protein product</fullName>
    </submittedName>
</protein>
<name>A0ACB5UCM3_AMBMO</name>
<accession>A0ACB5UCM3</accession>
<dbReference type="Proteomes" id="UP001165064">
    <property type="component" value="Unassembled WGS sequence"/>
</dbReference>
<evidence type="ECO:0000313" key="2">
    <source>
        <dbReference type="Proteomes" id="UP001165064"/>
    </source>
</evidence>
<gene>
    <name evidence="1" type="ORF">Amon02_001310600</name>
</gene>
<comment type="caution">
    <text evidence="1">The sequence shown here is derived from an EMBL/GenBank/DDBJ whole genome shotgun (WGS) entry which is preliminary data.</text>
</comment>
<dbReference type="EMBL" id="BSXS01016566">
    <property type="protein sequence ID" value="GMF07950.1"/>
    <property type="molecule type" value="Genomic_DNA"/>
</dbReference>
<proteinExistence type="predicted"/>